<dbReference type="AlphaFoldDB" id="A0A0E9TLV1"/>
<organism evidence="1">
    <name type="scientific">Anguilla anguilla</name>
    <name type="common">European freshwater eel</name>
    <name type="synonym">Muraena anguilla</name>
    <dbReference type="NCBI Taxonomy" id="7936"/>
    <lineage>
        <taxon>Eukaryota</taxon>
        <taxon>Metazoa</taxon>
        <taxon>Chordata</taxon>
        <taxon>Craniata</taxon>
        <taxon>Vertebrata</taxon>
        <taxon>Euteleostomi</taxon>
        <taxon>Actinopterygii</taxon>
        <taxon>Neopterygii</taxon>
        <taxon>Teleostei</taxon>
        <taxon>Anguilliformes</taxon>
        <taxon>Anguillidae</taxon>
        <taxon>Anguilla</taxon>
    </lineage>
</organism>
<accession>A0A0E9TLV1</accession>
<dbReference type="EMBL" id="GBXM01054762">
    <property type="protein sequence ID" value="JAH53815.1"/>
    <property type="molecule type" value="Transcribed_RNA"/>
</dbReference>
<evidence type="ECO:0000313" key="1">
    <source>
        <dbReference type="EMBL" id="JAH53815.1"/>
    </source>
</evidence>
<name>A0A0E9TLV1_ANGAN</name>
<reference evidence="1" key="2">
    <citation type="journal article" date="2015" name="Fish Shellfish Immunol.">
        <title>Early steps in the European eel (Anguilla anguilla)-Vibrio vulnificus interaction in the gills: Role of the RtxA13 toxin.</title>
        <authorList>
            <person name="Callol A."/>
            <person name="Pajuelo D."/>
            <person name="Ebbesson L."/>
            <person name="Teles M."/>
            <person name="MacKenzie S."/>
            <person name="Amaro C."/>
        </authorList>
    </citation>
    <scope>NUCLEOTIDE SEQUENCE</scope>
</reference>
<protein>
    <submittedName>
        <fullName evidence="1">Uncharacterized protein</fullName>
    </submittedName>
</protein>
<proteinExistence type="predicted"/>
<sequence>MQFLSQSAGPYLRLNIFKIETSLNCI</sequence>
<reference evidence="1" key="1">
    <citation type="submission" date="2014-11" db="EMBL/GenBank/DDBJ databases">
        <authorList>
            <person name="Amaro Gonzalez C."/>
        </authorList>
    </citation>
    <scope>NUCLEOTIDE SEQUENCE</scope>
</reference>